<proteinExistence type="predicted"/>
<sequence>KQFAQAQFMVVPTILELNNPDHKYLLFDYEKEADAFKKIKEINAVALKKNKFGIILAQKR</sequence>
<organism evidence="1">
    <name type="scientific">hydrothermal vent metagenome</name>
    <dbReference type="NCBI Taxonomy" id="652676"/>
    <lineage>
        <taxon>unclassified sequences</taxon>
        <taxon>metagenomes</taxon>
        <taxon>ecological metagenomes</taxon>
    </lineage>
</organism>
<protein>
    <recommendedName>
        <fullName evidence="2">SAM-dependent methyltransferase</fullName>
    </recommendedName>
</protein>
<evidence type="ECO:0008006" key="2">
    <source>
        <dbReference type="Google" id="ProtNLM"/>
    </source>
</evidence>
<reference evidence="1" key="1">
    <citation type="submission" date="2018-06" db="EMBL/GenBank/DDBJ databases">
        <authorList>
            <person name="Zhirakovskaya E."/>
        </authorList>
    </citation>
    <scope>NUCLEOTIDE SEQUENCE</scope>
</reference>
<evidence type="ECO:0000313" key="1">
    <source>
        <dbReference type="EMBL" id="VAW15103.1"/>
    </source>
</evidence>
<feature type="non-terminal residue" evidence="1">
    <location>
        <position position="1"/>
    </location>
</feature>
<dbReference type="EMBL" id="UOEN01000251">
    <property type="protein sequence ID" value="VAW15103.1"/>
    <property type="molecule type" value="Genomic_DNA"/>
</dbReference>
<accession>A0A3B0TG50</accession>
<dbReference type="AlphaFoldDB" id="A0A3B0TG50"/>
<name>A0A3B0TG50_9ZZZZ</name>
<gene>
    <name evidence="1" type="ORF">MNBD_BACTEROID05-671</name>
</gene>